<comment type="caution">
    <text evidence="1">The sequence shown here is derived from an EMBL/GenBank/DDBJ whole genome shotgun (WGS) entry which is preliminary data.</text>
</comment>
<dbReference type="AlphaFoldDB" id="G6AFL4"/>
<evidence type="ECO:0000313" key="2">
    <source>
        <dbReference type="Proteomes" id="UP000004597"/>
    </source>
</evidence>
<dbReference type="HOGENOM" id="CLU_3366502_0_0_10"/>
<organism evidence="1 2">
    <name type="scientific">Prevotella histicola F0411</name>
    <dbReference type="NCBI Taxonomy" id="857291"/>
    <lineage>
        <taxon>Bacteria</taxon>
        <taxon>Pseudomonadati</taxon>
        <taxon>Bacteroidota</taxon>
        <taxon>Bacteroidia</taxon>
        <taxon>Bacteroidales</taxon>
        <taxon>Prevotellaceae</taxon>
        <taxon>Prevotella</taxon>
    </lineage>
</organism>
<proteinExistence type="predicted"/>
<reference evidence="1 2" key="1">
    <citation type="submission" date="2011-10" db="EMBL/GenBank/DDBJ databases">
        <title>The Genome Sequence of Prevotella histicola F0411.</title>
        <authorList>
            <consortium name="The Broad Institute Genome Sequencing Platform"/>
            <person name="Earl A."/>
            <person name="Ward D."/>
            <person name="Feldgarden M."/>
            <person name="Gevers D."/>
            <person name="Izard J."/>
            <person name="Ganesan A."/>
            <person name="Blanton J.M."/>
            <person name="Baranova O.V."/>
            <person name="Tanner A.C."/>
            <person name="Mathney J.M.J."/>
            <person name="Dewhirst F.E."/>
            <person name="Young S.K."/>
            <person name="Zeng Q."/>
            <person name="Gargeya S."/>
            <person name="Fitzgerald M."/>
            <person name="Haas B."/>
            <person name="Abouelleil A."/>
            <person name="Alvarado L."/>
            <person name="Arachchi H.M."/>
            <person name="Berlin A."/>
            <person name="Brown A."/>
            <person name="Chapman S.B."/>
            <person name="Chen Z."/>
            <person name="Dunbar C."/>
            <person name="Freedman E."/>
            <person name="Gearin G."/>
            <person name="Gellesch M."/>
            <person name="Goldberg J."/>
            <person name="Griggs A."/>
            <person name="Gujja S."/>
            <person name="Heiman D."/>
            <person name="Howarth C."/>
            <person name="Larson L."/>
            <person name="Lui A."/>
            <person name="MacDonald P.J.P."/>
            <person name="Montmayeur A."/>
            <person name="Murphy C."/>
            <person name="Neiman D."/>
            <person name="Pearson M."/>
            <person name="Priest M."/>
            <person name="Roberts A."/>
            <person name="Saif S."/>
            <person name="Shea T."/>
            <person name="Shenoy N."/>
            <person name="Sisk P."/>
            <person name="Stolte C."/>
            <person name="Sykes S."/>
            <person name="Wortman J."/>
            <person name="Nusbaum C."/>
            <person name="Birren B."/>
        </authorList>
    </citation>
    <scope>NUCLEOTIDE SEQUENCE [LARGE SCALE GENOMIC DNA]</scope>
    <source>
        <strain evidence="1 2">F0411</strain>
    </source>
</reference>
<protein>
    <submittedName>
        <fullName evidence="1">Uncharacterized protein</fullName>
    </submittedName>
</protein>
<dbReference type="STRING" id="857291.HMPREF9138_00891"/>
<accession>G6AFL4</accession>
<dbReference type="Proteomes" id="UP000004597">
    <property type="component" value="Unassembled WGS sequence"/>
</dbReference>
<sequence>MKGREGMSERHILSFFMYKEAASYVEYTLHLFFSL</sequence>
<keyword evidence="2" id="KW-1185">Reference proteome</keyword>
<name>G6AFL4_9BACT</name>
<evidence type="ECO:0000313" key="1">
    <source>
        <dbReference type="EMBL" id="EHG16497.1"/>
    </source>
</evidence>
<dbReference type="EMBL" id="AFXP01000006">
    <property type="protein sequence ID" value="EHG16497.1"/>
    <property type="molecule type" value="Genomic_DNA"/>
</dbReference>
<gene>
    <name evidence="1" type="ORF">HMPREF9138_00891</name>
</gene>